<organism evidence="2 3">
    <name type="scientific">Trichonephila clavata</name>
    <name type="common">Joro spider</name>
    <name type="synonym">Nephila clavata</name>
    <dbReference type="NCBI Taxonomy" id="2740835"/>
    <lineage>
        <taxon>Eukaryota</taxon>
        <taxon>Metazoa</taxon>
        <taxon>Ecdysozoa</taxon>
        <taxon>Arthropoda</taxon>
        <taxon>Chelicerata</taxon>
        <taxon>Arachnida</taxon>
        <taxon>Araneae</taxon>
        <taxon>Araneomorphae</taxon>
        <taxon>Entelegynae</taxon>
        <taxon>Araneoidea</taxon>
        <taxon>Nephilidae</taxon>
        <taxon>Trichonephila</taxon>
    </lineage>
</organism>
<comment type="caution">
    <text evidence="2">The sequence shown here is derived from an EMBL/GenBank/DDBJ whole genome shotgun (WGS) entry which is preliminary data.</text>
</comment>
<evidence type="ECO:0000313" key="3">
    <source>
        <dbReference type="Proteomes" id="UP000887116"/>
    </source>
</evidence>
<dbReference type="AlphaFoldDB" id="A0A8X6HXC0"/>
<feature type="compositionally biased region" description="Polar residues" evidence="1">
    <location>
        <begin position="89"/>
        <end position="102"/>
    </location>
</feature>
<feature type="region of interest" description="Disordered" evidence="1">
    <location>
        <begin position="89"/>
        <end position="108"/>
    </location>
</feature>
<dbReference type="EMBL" id="BMAO01036540">
    <property type="protein sequence ID" value="GFR11404.1"/>
    <property type="molecule type" value="Genomic_DNA"/>
</dbReference>
<accession>A0A8X6HXC0</accession>
<name>A0A8X6HXC0_TRICU</name>
<reference evidence="2" key="1">
    <citation type="submission" date="2020-07" db="EMBL/GenBank/DDBJ databases">
        <title>Multicomponent nature underlies the extraordinary mechanical properties of spider dragline silk.</title>
        <authorList>
            <person name="Kono N."/>
            <person name="Nakamura H."/>
            <person name="Mori M."/>
            <person name="Yoshida Y."/>
            <person name="Ohtoshi R."/>
            <person name="Malay A.D."/>
            <person name="Moran D.A.P."/>
            <person name="Tomita M."/>
            <person name="Numata K."/>
            <person name="Arakawa K."/>
        </authorList>
    </citation>
    <scope>NUCLEOTIDE SEQUENCE</scope>
</reference>
<dbReference type="Proteomes" id="UP000887116">
    <property type="component" value="Unassembled WGS sequence"/>
</dbReference>
<sequence>MKNKQAIVDFCNFCLKCEASEWFCQSAFCIEPLISSFQEGKNVKGEIKFYDYYNGDGKSCGHSPFLFIEENSRILCREAQLFSDHLQRTTRLSKNRSPTSCRQDNHRQ</sequence>
<gene>
    <name evidence="2" type="ORF">TNCT_174011</name>
</gene>
<proteinExistence type="predicted"/>
<evidence type="ECO:0000313" key="2">
    <source>
        <dbReference type="EMBL" id="GFR11404.1"/>
    </source>
</evidence>
<protein>
    <submittedName>
        <fullName evidence="2">Uncharacterized protein</fullName>
    </submittedName>
</protein>
<keyword evidence="3" id="KW-1185">Reference proteome</keyword>
<evidence type="ECO:0000256" key="1">
    <source>
        <dbReference type="SAM" id="MobiDB-lite"/>
    </source>
</evidence>